<dbReference type="Pfam" id="PF26018">
    <property type="entry name" value="BSH_RND_rel"/>
    <property type="match status" value="1"/>
</dbReference>
<feature type="domain" description="RND related barrel-sandwich hybrid" evidence="3">
    <location>
        <begin position="60"/>
        <end position="179"/>
    </location>
</feature>
<accession>A0A223ATY3</accession>
<dbReference type="OrthoDB" id="1834786at2"/>
<organism evidence="4 5">
    <name type="scientific">Mogibacterium pumilum</name>
    <dbReference type="NCBI Taxonomy" id="86332"/>
    <lineage>
        <taxon>Bacteria</taxon>
        <taxon>Bacillati</taxon>
        <taxon>Bacillota</taxon>
        <taxon>Clostridia</taxon>
        <taxon>Peptostreptococcales</taxon>
        <taxon>Anaerovoracaceae</taxon>
        <taxon>Mogibacterium</taxon>
    </lineage>
</organism>
<dbReference type="RefSeq" id="WP_094234690.1">
    <property type="nucleotide sequence ID" value="NZ_CP016199.1"/>
</dbReference>
<evidence type="ECO:0000313" key="4">
    <source>
        <dbReference type="EMBL" id="ASS38453.1"/>
    </source>
</evidence>
<keyword evidence="1" id="KW-1133">Transmembrane helix</keyword>
<proteinExistence type="predicted"/>
<evidence type="ECO:0000259" key="2">
    <source>
        <dbReference type="Pfam" id="PF26011"/>
    </source>
</evidence>
<keyword evidence="1" id="KW-0472">Membrane</keyword>
<feature type="domain" description="RND related beta-barrel" evidence="2">
    <location>
        <begin position="184"/>
        <end position="251"/>
    </location>
</feature>
<dbReference type="EMBL" id="CP016199">
    <property type="protein sequence ID" value="ASS38453.1"/>
    <property type="molecule type" value="Genomic_DNA"/>
</dbReference>
<evidence type="ECO:0000259" key="3">
    <source>
        <dbReference type="Pfam" id="PF26018"/>
    </source>
</evidence>
<name>A0A223ATY3_9FIRM</name>
<keyword evidence="1" id="KW-0812">Transmembrane</keyword>
<protein>
    <recommendedName>
        <fullName evidence="6">Membrane fusion protein</fullName>
    </recommendedName>
</protein>
<dbReference type="AlphaFoldDB" id="A0A223ATY3"/>
<evidence type="ECO:0008006" key="6">
    <source>
        <dbReference type="Google" id="ProtNLM"/>
    </source>
</evidence>
<dbReference type="Proteomes" id="UP000214689">
    <property type="component" value="Chromosome"/>
</dbReference>
<keyword evidence="5" id="KW-1185">Reference proteome</keyword>
<dbReference type="Pfam" id="PF26011">
    <property type="entry name" value="Beta-barrel_RND_rel"/>
    <property type="match status" value="1"/>
</dbReference>
<evidence type="ECO:0000313" key="5">
    <source>
        <dbReference type="Proteomes" id="UP000214689"/>
    </source>
</evidence>
<evidence type="ECO:0000256" key="1">
    <source>
        <dbReference type="SAM" id="Phobius"/>
    </source>
</evidence>
<dbReference type="InterPro" id="IPR058729">
    <property type="entry name" value="Beta-barrel_RND-rel"/>
</dbReference>
<sequence>MMKKKKTMFWGAIYGIVLITVLVIVYVLPSVAGLFDRSYVAKYGNVEVKDETKGYIVRNETVYTAGKSGTVKRSVTEGELVKGTSKVVKISGEGASSASTKYDSLLKKMKKNDAVISTDNGNTNQPGYITYKLDGLEYLNSDNIFNMSEAEFEKLAKPKFRELADGKVAKGEPLFKVIENGSWWYVFYADSETAKHYTKGQNVKISVGDKNMNAIVVGLNKGKGKDMRVIIRCRQYFDGFTTDRLEKADVTVASSDGVVILTKSIVKKNGKQGVITKDKIGRLRFKAISIKANNGEKAAVYENIYMDSKGNYVKTISTYDEVVKSPSKRDINNAKDVSK</sequence>
<gene>
    <name evidence="4" type="ORF">AXF17_08650</name>
</gene>
<dbReference type="InterPro" id="IPR058709">
    <property type="entry name" value="BSH_RND-rel"/>
</dbReference>
<reference evidence="5" key="1">
    <citation type="submission" date="2016-05" db="EMBL/GenBank/DDBJ databases">
        <authorList>
            <person name="Holder M.E."/>
            <person name="Ajami N.J."/>
            <person name="Petrosino J.F."/>
        </authorList>
    </citation>
    <scope>NUCLEOTIDE SEQUENCE [LARGE SCALE GENOMIC DNA]</scope>
    <source>
        <strain evidence="5">ATCC 700696</strain>
    </source>
</reference>
<feature type="transmembrane region" description="Helical" evidence="1">
    <location>
        <begin position="7"/>
        <end position="28"/>
    </location>
</feature>